<dbReference type="SUPFAM" id="SSF56300">
    <property type="entry name" value="Metallo-dependent phosphatases"/>
    <property type="match status" value="1"/>
</dbReference>
<dbReference type="EMBL" id="CP021023">
    <property type="protein sequence ID" value="ARN57400.1"/>
    <property type="molecule type" value="Genomic_DNA"/>
</dbReference>
<dbReference type="InterPro" id="IPR001791">
    <property type="entry name" value="Laminin_G"/>
</dbReference>
<feature type="signal peptide" evidence="1">
    <location>
        <begin position="1"/>
        <end position="24"/>
    </location>
</feature>
<organism evidence="3 4">
    <name type="scientific">Sedimentisphaera salicampi</name>
    <dbReference type="NCBI Taxonomy" id="1941349"/>
    <lineage>
        <taxon>Bacteria</taxon>
        <taxon>Pseudomonadati</taxon>
        <taxon>Planctomycetota</taxon>
        <taxon>Phycisphaerae</taxon>
        <taxon>Sedimentisphaerales</taxon>
        <taxon>Sedimentisphaeraceae</taxon>
        <taxon>Sedimentisphaera</taxon>
    </lineage>
</organism>
<name>A0A1W6LNM1_9BACT</name>
<feature type="domain" description="Laminin G" evidence="2">
    <location>
        <begin position="437"/>
        <end position="620"/>
    </location>
</feature>
<dbReference type="Pfam" id="PF00149">
    <property type="entry name" value="Metallophos"/>
    <property type="match status" value="1"/>
</dbReference>
<dbReference type="InterPro" id="IPR013320">
    <property type="entry name" value="ConA-like_dom_sf"/>
</dbReference>
<dbReference type="AlphaFoldDB" id="A0A1W6LNM1"/>
<protein>
    <submittedName>
        <fullName evidence="3">Laminin G domain protein</fullName>
    </submittedName>
</protein>
<keyword evidence="1" id="KW-0732">Signal</keyword>
<evidence type="ECO:0000313" key="4">
    <source>
        <dbReference type="Proteomes" id="UP000193334"/>
    </source>
</evidence>
<dbReference type="InterPro" id="IPR004843">
    <property type="entry name" value="Calcineurin-like_PHP"/>
</dbReference>
<dbReference type="InterPro" id="IPR029052">
    <property type="entry name" value="Metallo-depent_PP-like"/>
</dbReference>
<dbReference type="SUPFAM" id="SSF49899">
    <property type="entry name" value="Concanavalin A-like lectins/glucanases"/>
    <property type="match status" value="1"/>
</dbReference>
<dbReference type="Gene3D" id="3.60.21.10">
    <property type="match status" value="1"/>
</dbReference>
<feature type="chain" id="PRO_5013320767" evidence="1">
    <location>
        <begin position="25"/>
        <end position="620"/>
    </location>
</feature>
<sequence length="620" mass="69457" precursor="true">MSSKFKFFILAVFTLTFGFSNVDADQQWRFITLSDWHSAEKYIHVRGDDYGSREKAVKEDIAAAKMLKDNYGGEFVFIPGDSNGGHWDTKRFRNNYSPNLSPEETVLKAGHYCYEGMLNAFAKGGYDKIIMAVGDHEMGDNPWPAGSMVSKLQPEFREAFAKEFNYDENGEFIYDKPIGDAPSRPLGTKYQDTSFAYQHKNVLFITVDQFHQENPNKRIGGEGSVTGTVTGRHLDWLKNVLSEANKDSSIKHIIVQGHLPVIYPVRKVNSSGMMMDDNSDNPFWKVLREYGVDLYFAGEVHSNTVTKDSGSDLVQLVSRGNFFTNLLTADITDDVIDINLYENPNRSVLEGSYSKAGRLIIDKSEGETEFKGEGMLDFMDPDARLFYFDFEELSNLHKRPIFGLRDRNIRGIKTTTETIPNKGEFGVQYDAVQANVSLAETGSGKAGKFTEKSRMACYGMGPLQDEHAVSYSVRVKTESPEKMVLINTGSIWGNNVRDFMNLNLNQGLVQVEVSKSSSLFARSERLNDNNWHHIAAVMPKDGCKLSEVVVYVDGEKCQTKLKGSDTKLSFNQAVRLSFGGLGYSKKAFDSLNVTPFVGMMDDISLWTRPLSPAEVSGMAE</sequence>
<dbReference type="Gene3D" id="2.60.120.200">
    <property type="match status" value="1"/>
</dbReference>
<dbReference type="KEGG" id="pbp:STSP1_01807"/>
<dbReference type="Proteomes" id="UP000193334">
    <property type="component" value="Chromosome"/>
</dbReference>
<reference evidence="4" key="1">
    <citation type="submission" date="2017-04" db="EMBL/GenBank/DDBJ databases">
        <title>Comparative genomics and description of representatives of a novel lineage of planctomycetes thriving in anoxic sediments.</title>
        <authorList>
            <person name="Spring S."/>
            <person name="Bunk B."/>
            <person name="Sproer C."/>
        </authorList>
    </citation>
    <scope>NUCLEOTIDE SEQUENCE [LARGE SCALE GENOMIC DNA]</scope>
    <source>
        <strain evidence="4">ST-PulAB-D4</strain>
    </source>
</reference>
<dbReference type="Pfam" id="PF02210">
    <property type="entry name" value="Laminin_G_2"/>
    <property type="match status" value="1"/>
</dbReference>
<evidence type="ECO:0000256" key="1">
    <source>
        <dbReference type="SAM" id="SignalP"/>
    </source>
</evidence>
<evidence type="ECO:0000313" key="3">
    <source>
        <dbReference type="EMBL" id="ARN57400.1"/>
    </source>
</evidence>
<dbReference type="SMART" id="SM00282">
    <property type="entry name" value="LamG"/>
    <property type="match status" value="1"/>
</dbReference>
<dbReference type="PROSITE" id="PS50025">
    <property type="entry name" value="LAM_G_DOMAIN"/>
    <property type="match status" value="1"/>
</dbReference>
<dbReference type="CDD" id="cd00110">
    <property type="entry name" value="LamG"/>
    <property type="match status" value="1"/>
</dbReference>
<proteinExistence type="predicted"/>
<evidence type="ECO:0000259" key="2">
    <source>
        <dbReference type="PROSITE" id="PS50025"/>
    </source>
</evidence>
<dbReference type="STRING" id="1941349.STSP1_01807"/>
<accession>A0A1W6LNM1</accession>
<gene>
    <name evidence="3" type="ORF">STSP1_01807</name>
</gene>
<dbReference type="RefSeq" id="WP_085756042.1">
    <property type="nucleotide sequence ID" value="NZ_CP021023.1"/>
</dbReference>
<dbReference type="GO" id="GO:0016787">
    <property type="term" value="F:hydrolase activity"/>
    <property type="evidence" value="ECO:0007669"/>
    <property type="project" value="InterPro"/>
</dbReference>
<keyword evidence="4" id="KW-1185">Reference proteome</keyword>